<feature type="domain" description="Reverse transcriptase Ty1/copia-type" evidence="1">
    <location>
        <begin position="323"/>
        <end position="371"/>
    </location>
</feature>
<dbReference type="STRING" id="4097.A0A1S4BSC4"/>
<organism evidence="2">
    <name type="scientific">Nicotiana tabacum</name>
    <name type="common">Common tobacco</name>
    <dbReference type="NCBI Taxonomy" id="4097"/>
    <lineage>
        <taxon>Eukaryota</taxon>
        <taxon>Viridiplantae</taxon>
        <taxon>Streptophyta</taxon>
        <taxon>Embryophyta</taxon>
        <taxon>Tracheophyta</taxon>
        <taxon>Spermatophyta</taxon>
        <taxon>Magnoliopsida</taxon>
        <taxon>eudicotyledons</taxon>
        <taxon>Gunneridae</taxon>
        <taxon>Pentapetalae</taxon>
        <taxon>asterids</taxon>
        <taxon>lamiids</taxon>
        <taxon>Solanales</taxon>
        <taxon>Solanaceae</taxon>
        <taxon>Nicotianoideae</taxon>
        <taxon>Nicotianeae</taxon>
        <taxon>Nicotiana</taxon>
    </lineage>
</organism>
<dbReference type="PANTHER" id="PTHR11439:SF514">
    <property type="entry name" value="GAG-PRE-INTEGRASE DOMAIN-CONTAINING PROTEIN"/>
    <property type="match status" value="1"/>
</dbReference>
<protein>
    <recommendedName>
        <fullName evidence="1">Reverse transcriptase Ty1/copia-type domain-containing protein</fullName>
    </recommendedName>
</protein>
<sequence length="595" mass="66092">MPQFTQTTPNNTHVVPFFTKEQYQQILQMLSKGNEEGPESSTKLAATGSVISVSDKGTSSVLRNNNISNDFYSGQVKGIDKEDHVCPRVVSKFLPRAIPVVFLEEIFPFKHMLSPCSTIFLILDLLSPISATDFSPVTDVPLYEVDITSEGDAPLSPVVVPHHTPDYSTSPTYPAGDLSNNAAPADTHAEAHLDSTKVLNVAERVAVVNSFDVVPDQVRKSSRPSQSAYSSCSEPQSFNEAATNPQWVKAMKLEIAALEENKTWSIVVLPYGKIPIGCRWIFKIKYKASGEVERYKVKRVAKGYSQMEGLDYSETFSLVAKMKKFKMKDLGELKFFLGIEFARSKKGILICQRKYALELISEAGLGGAKPSRKTIRVESKTHICLESVYTLSQGVTIEVSLRVVRYIKRAQGLGLLMPEESTDKPVAYCDSEWGSCIESMRSITGYLVKFGNALVSWKSKKQVTVSRSSAEAEFRGMASCAAGVTWKVGLFKELEVRIQQPISLICDSEVAIQITTNPIFHERTKYVDIDCHFVREKICQGLLKTEYVHTKDQLADLLTKSLGKFQHDCLPNKLGVKNGRLNKFGGLKPNFNGRP</sequence>
<proteinExistence type="predicted"/>
<feature type="domain" description="Reverse transcriptase Ty1/copia-type" evidence="1">
    <location>
        <begin position="261"/>
        <end position="322"/>
    </location>
</feature>
<evidence type="ECO:0000313" key="2">
    <source>
        <dbReference type="RefSeq" id="XP_016491789.1"/>
    </source>
</evidence>
<reference evidence="2" key="1">
    <citation type="submission" date="2025-08" db="UniProtKB">
        <authorList>
            <consortium name="RefSeq"/>
        </authorList>
    </citation>
    <scope>IDENTIFICATION</scope>
</reference>
<gene>
    <name evidence="2" type="primary">LOC107811381</name>
</gene>
<dbReference type="KEGG" id="nta:107811381"/>
<accession>A0A1S4BSC4</accession>
<dbReference type="OrthoDB" id="422839at2759"/>
<dbReference type="CDD" id="cd09272">
    <property type="entry name" value="RNase_HI_RT_Ty1"/>
    <property type="match status" value="1"/>
</dbReference>
<dbReference type="RefSeq" id="XP_016491789.1">
    <property type="nucleotide sequence ID" value="XM_016636303.1"/>
</dbReference>
<dbReference type="PaxDb" id="4097-A0A1S4BSC4"/>
<dbReference type="InterPro" id="IPR013103">
    <property type="entry name" value="RVT_2"/>
</dbReference>
<dbReference type="Pfam" id="PF07727">
    <property type="entry name" value="RVT_2"/>
    <property type="match status" value="2"/>
</dbReference>
<dbReference type="PANTHER" id="PTHR11439">
    <property type="entry name" value="GAG-POL-RELATED RETROTRANSPOSON"/>
    <property type="match status" value="1"/>
</dbReference>
<evidence type="ECO:0000259" key="1">
    <source>
        <dbReference type="Pfam" id="PF07727"/>
    </source>
</evidence>
<name>A0A1S4BSC4_TOBAC</name>
<dbReference type="AlphaFoldDB" id="A0A1S4BSC4"/>